<organism evidence="1">
    <name type="scientific">marine sediment metagenome</name>
    <dbReference type="NCBI Taxonomy" id="412755"/>
    <lineage>
        <taxon>unclassified sequences</taxon>
        <taxon>metagenomes</taxon>
        <taxon>ecological metagenomes</taxon>
    </lineage>
</organism>
<gene>
    <name evidence="1" type="ORF">S06H3_52215</name>
</gene>
<name>X1NEW4_9ZZZZ</name>
<dbReference type="EMBL" id="BARV01033192">
    <property type="protein sequence ID" value="GAI42557.1"/>
    <property type="molecule type" value="Genomic_DNA"/>
</dbReference>
<dbReference type="InterPro" id="IPR051404">
    <property type="entry name" value="TA_system_antitoxin"/>
</dbReference>
<protein>
    <recommendedName>
        <fullName evidence="2">HicB-like antitoxin of toxin-antitoxin system domain-containing protein</fullName>
    </recommendedName>
</protein>
<evidence type="ECO:0008006" key="2">
    <source>
        <dbReference type="Google" id="ProtNLM"/>
    </source>
</evidence>
<accession>X1NEW4</accession>
<sequence>MQYTAMLRKAPDGFYVASCPLIPEAHAQGETYEECLANMKEVLELCLEYRKEHGEEIPEEIGTSWVGVAVAV</sequence>
<dbReference type="Gene3D" id="3.30.160.250">
    <property type="match status" value="1"/>
</dbReference>
<dbReference type="PANTHER" id="PTHR34504">
    <property type="entry name" value="ANTITOXIN HICB"/>
    <property type="match status" value="1"/>
</dbReference>
<proteinExistence type="predicted"/>
<comment type="caution">
    <text evidence="1">The sequence shown here is derived from an EMBL/GenBank/DDBJ whole genome shotgun (WGS) entry which is preliminary data.</text>
</comment>
<dbReference type="AlphaFoldDB" id="X1NEW4"/>
<dbReference type="PANTHER" id="PTHR34504:SF4">
    <property type="entry name" value="ANTITOXIN HICB"/>
    <property type="match status" value="1"/>
</dbReference>
<evidence type="ECO:0000313" key="1">
    <source>
        <dbReference type="EMBL" id="GAI42557.1"/>
    </source>
</evidence>
<reference evidence="1" key="1">
    <citation type="journal article" date="2014" name="Front. Microbiol.">
        <title>High frequency of phylogenetically diverse reductive dehalogenase-homologous genes in deep subseafloor sedimentary metagenomes.</title>
        <authorList>
            <person name="Kawai M."/>
            <person name="Futagami T."/>
            <person name="Toyoda A."/>
            <person name="Takaki Y."/>
            <person name="Nishi S."/>
            <person name="Hori S."/>
            <person name="Arai W."/>
            <person name="Tsubouchi T."/>
            <person name="Morono Y."/>
            <person name="Uchiyama I."/>
            <person name="Ito T."/>
            <person name="Fujiyama A."/>
            <person name="Inagaki F."/>
            <person name="Takami H."/>
        </authorList>
    </citation>
    <scope>NUCLEOTIDE SEQUENCE</scope>
    <source>
        <strain evidence="1">Expedition CK06-06</strain>
    </source>
</reference>
<dbReference type="SUPFAM" id="SSF143100">
    <property type="entry name" value="TTHA1013/TTHA0281-like"/>
    <property type="match status" value="1"/>
</dbReference>
<dbReference type="InterPro" id="IPR035069">
    <property type="entry name" value="TTHA1013/TTHA0281-like"/>
</dbReference>